<feature type="signal peptide" evidence="1">
    <location>
        <begin position="1"/>
        <end position="22"/>
    </location>
</feature>
<feature type="chain" id="PRO_5045832895" description="DUF5329 domain-containing protein" evidence="1">
    <location>
        <begin position="23"/>
        <end position="123"/>
    </location>
</feature>
<name>A0ABR7S0F9_AQUAC</name>
<comment type="caution">
    <text evidence="2">The sequence shown here is derived from an EMBL/GenBank/DDBJ whole genome shotgun (WGS) entry which is preliminary data.</text>
</comment>
<evidence type="ECO:0000313" key="3">
    <source>
        <dbReference type="Proteomes" id="UP000744555"/>
    </source>
</evidence>
<evidence type="ECO:0000256" key="1">
    <source>
        <dbReference type="SAM" id="SignalP"/>
    </source>
</evidence>
<organism evidence="2 3">
    <name type="scientific">Aquipseudomonas alcaligenes</name>
    <name type="common">Pseudomonas alcaligenes</name>
    <dbReference type="NCBI Taxonomy" id="43263"/>
    <lineage>
        <taxon>Bacteria</taxon>
        <taxon>Pseudomonadati</taxon>
        <taxon>Pseudomonadota</taxon>
        <taxon>Gammaproteobacteria</taxon>
        <taxon>Pseudomonadales</taxon>
        <taxon>Pseudomonadaceae</taxon>
        <taxon>Aquipseudomonas</taxon>
    </lineage>
</organism>
<gene>
    <name evidence="2" type="ORF">A9179_08410</name>
</gene>
<dbReference type="RefSeq" id="WP_187805392.1">
    <property type="nucleotide sequence ID" value="NZ_LZEU01000001.1"/>
</dbReference>
<evidence type="ECO:0008006" key="4">
    <source>
        <dbReference type="Google" id="ProtNLM"/>
    </source>
</evidence>
<sequence length="123" mass="13821">MRHSTLQLCAFMLLCSCNSAQAALNEQSQQEVDALLAFVESSGCAFIRNGDEHSPQDARAHLQKKLDYLNDKDLVDSAEDFIDRAATESSLSGEPYQVNCQGQRQPSADWLKHELQRLRQSNH</sequence>
<keyword evidence="1" id="KW-0732">Signal</keyword>
<proteinExistence type="predicted"/>
<dbReference type="EMBL" id="LZEU01000001">
    <property type="protein sequence ID" value="MBC9250290.1"/>
    <property type="molecule type" value="Genomic_DNA"/>
</dbReference>
<protein>
    <recommendedName>
        <fullName evidence="4">DUF5329 domain-containing protein</fullName>
    </recommendedName>
</protein>
<accession>A0ABR7S0F9</accession>
<evidence type="ECO:0000313" key="2">
    <source>
        <dbReference type="EMBL" id="MBC9250290.1"/>
    </source>
</evidence>
<dbReference type="Proteomes" id="UP000744555">
    <property type="component" value="Unassembled WGS sequence"/>
</dbReference>
<keyword evidence="3" id="KW-1185">Reference proteome</keyword>
<dbReference type="InterPro" id="IPR035242">
    <property type="entry name" value="DUF5329"/>
</dbReference>
<dbReference type="Pfam" id="PF17263">
    <property type="entry name" value="DUF5329"/>
    <property type="match status" value="1"/>
</dbReference>
<reference evidence="2 3" key="1">
    <citation type="submission" date="2016-06" db="EMBL/GenBank/DDBJ databases">
        <authorList>
            <person name="Ramos C."/>
            <person name="Pintado A."/>
            <person name="Crespo-Gomez J.I."/>
        </authorList>
    </citation>
    <scope>NUCLEOTIDE SEQUENCE [LARGE SCALE GENOMIC DNA]</scope>
    <source>
        <strain evidence="2 3">AVO110</strain>
    </source>
</reference>
<dbReference type="PROSITE" id="PS51257">
    <property type="entry name" value="PROKAR_LIPOPROTEIN"/>
    <property type="match status" value="1"/>
</dbReference>